<proteinExistence type="predicted"/>
<dbReference type="AlphaFoldDB" id="A0A238ZQ71"/>
<keyword evidence="2" id="KW-1185">Reference proteome</keyword>
<dbReference type="Proteomes" id="UP000198304">
    <property type="component" value="Unassembled WGS sequence"/>
</dbReference>
<protein>
    <submittedName>
        <fullName evidence="1">Uncharacterized protein</fullName>
    </submittedName>
</protein>
<sequence length="48" mass="5454">MKDISLVEEKKDEALCELLKRLKKEATREPINTLAVESLSVAIKNLRS</sequence>
<dbReference type="RefSeq" id="WP_176431107.1">
    <property type="nucleotide sequence ID" value="NZ_FZOJ01000001.1"/>
</dbReference>
<evidence type="ECO:0000313" key="1">
    <source>
        <dbReference type="EMBL" id="SNR85547.1"/>
    </source>
</evidence>
<name>A0A238ZQ71_9FIRM</name>
<accession>A0A238ZQ71</accession>
<evidence type="ECO:0000313" key="2">
    <source>
        <dbReference type="Proteomes" id="UP000198304"/>
    </source>
</evidence>
<organism evidence="1 2">
    <name type="scientific">Anaerovirgula multivorans</name>
    <dbReference type="NCBI Taxonomy" id="312168"/>
    <lineage>
        <taxon>Bacteria</taxon>
        <taxon>Bacillati</taxon>
        <taxon>Bacillota</taxon>
        <taxon>Clostridia</taxon>
        <taxon>Peptostreptococcales</taxon>
        <taxon>Natronincolaceae</taxon>
        <taxon>Anaerovirgula</taxon>
    </lineage>
</organism>
<dbReference type="EMBL" id="FZOJ01000001">
    <property type="protein sequence ID" value="SNR85547.1"/>
    <property type="molecule type" value="Genomic_DNA"/>
</dbReference>
<reference evidence="1 2" key="1">
    <citation type="submission" date="2017-06" db="EMBL/GenBank/DDBJ databases">
        <authorList>
            <person name="Kim H.J."/>
            <person name="Triplett B.A."/>
        </authorList>
    </citation>
    <scope>NUCLEOTIDE SEQUENCE [LARGE SCALE GENOMIC DNA]</scope>
    <source>
        <strain evidence="1 2">SCA</strain>
    </source>
</reference>
<gene>
    <name evidence="1" type="ORF">SAMN05446037_100133</name>
</gene>